<name>A0ABV3A7E9_9ACTN</name>
<dbReference type="RefSeq" id="WP_359256133.1">
    <property type="nucleotide sequence ID" value="NZ_JBFAEG010000008.1"/>
</dbReference>
<gene>
    <name evidence="1" type="ORF">AB0H04_13510</name>
</gene>
<dbReference type="Proteomes" id="UP001551011">
    <property type="component" value="Unassembled WGS sequence"/>
</dbReference>
<organism evidence="1 2">
    <name type="scientific">Streptomyces flaveolus</name>
    <dbReference type="NCBI Taxonomy" id="67297"/>
    <lineage>
        <taxon>Bacteria</taxon>
        <taxon>Bacillati</taxon>
        <taxon>Actinomycetota</taxon>
        <taxon>Actinomycetes</taxon>
        <taxon>Kitasatosporales</taxon>
        <taxon>Streptomycetaceae</taxon>
        <taxon>Streptomyces</taxon>
    </lineage>
</organism>
<evidence type="ECO:0000313" key="2">
    <source>
        <dbReference type="Proteomes" id="UP001551011"/>
    </source>
</evidence>
<sequence>MATYPQILAGQRLTAGLLTSMQPQQFWKTAHTDRASTTTVADDPDLMATLEANATYRIIFRLHYAAIDAARFKTQWRVPSGASGTRTAVGPDQGVILSATSSGGTGRWGVHAFTTACTYGTRDNAANLCSAVEEAVVTTTSSGIVAIQWAQATASTTATRLGSGSSLFVERLA</sequence>
<reference evidence="1 2" key="1">
    <citation type="submission" date="2024-06" db="EMBL/GenBank/DDBJ databases">
        <title>The Natural Products Discovery Center: Release of the First 8490 Sequenced Strains for Exploring Actinobacteria Biosynthetic Diversity.</title>
        <authorList>
            <person name="Kalkreuter E."/>
            <person name="Kautsar S.A."/>
            <person name="Yang D."/>
            <person name="Bader C.D."/>
            <person name="Teijaro C.N."/>
            <person name="Fluegel L."/>
            <person name="Davis C.M."/>
            <person name="Simpson J.R."/>
            <person name="Lauterbach L."/>
            <person name="Steele A.D."/>
            <person name="Gui C."/>
            <person name="Meng S."/>
            <person name="Li G."/>
            <person name="Viehrig K."/>
            <person name="Ye F."/>
            <person name="Su P."/>
            <person name="Kiefer A.F."/>
            <person name="Nichols A."/>
            <person name="Cepeda A.J."/>
            <person name="Yan W."/>
            <person name="Fan B."/>
            <person name="Jiang Y."/>
            <person name="Adhikari A."/>
            <person name="Zheng C.-J."/>
            <person name="Schuster L."/>
            <person name="Cowan T.M."/>
            <person name="Smanski M.J."/>
            <person name="Chevrette M.G."/>
            <person name="De Carvalho L.P.S."/>
            <person name="Shen B."/>
        </authorList>
    </citation>
    <scope>NUCLEOTIDE SEQUENCE [LARGE SCALE GENOMIC DNA]</scope>
    <source>
        <strain evidence="1 2">NPDC020594</strain>
    </source>
</reference>
<dbReference type="EMBL" id="JBFAEG010000008">
    <property type="protein sequence ID" value="MEU5707871.1"/>
    <property type="molecule type" value="Genomic_DNA"/>
</dbReference>
<comment type="caution">
    <text evidence="1">The sequence shown here is derived from an EMBL/GenBank/DDBJ whole genome shotgun (WGS) entry which is preliminary data.</text>
</comment>
<protein>
    <submittedName>
        <fullName evidence="1">Uncharacterized protein</fullName>
    </submittedName>
</protein>
<accession>A0ABV3A7E9</accession>
<keyword evidence="2" id="KW-1185">Reference proteome</keyword>
<evidence type="ECO:0000313" key="1">
    <source>
        <dbReference type="EMBL" id="MEU5707871.1"/>
    </source>
</evidence>
<proteinExistence type="predicted"/>